<feature type="domain" description="CAAX prenyl protease 2/Lysostaphin resistance protein A-like" evidence="2">
    <location>
        <begin position="3"/>
        <end position="82"/>
    </location>
</feature>
<reference evidence="3 4" key="1">
    <citation type="submission" date="2017-04" db="EMBL/GenBank/DDBJ databases">
        <authorList>
            <person name="Veseli I.A."/>
            <person name="Tang C."/>
            <person name="Pombert J.-F."/>
        </authorList>
    </citation>
    <scope>NUCLEOTIDE SEQUENCE [LARGE SCALE GENOMIC DNA]</scope>
    <source>
        <strain evidence="3 4">ATCC 700373</strain>
    </source>
</reference>
<dbReference type="RefSeq" id="WP_085237582.1">
    <property type="nucleotide sequence ID" value="NZ_CP020773.1"/>
</dbReference>
<evidence type="ECO:0000256" key="1">
    <source>
        <dbReference type="SAM" id="Phobius"/>
    </source>
</evidence>
<keyword evidence="1" id="KW-0812">Transmembrane</keyword>
<dbReference type="PANTHER" id="PTHR36435:SF1">
    <property type="entry name" value="CAAX AMINO TERMINAL PROTEASE FAMILY PROTEIN"/>
    <property type="match status" value="1"/>
</dbReference>
<sequence>MICIFISPLVEKLIFRKYLWSFLNRIFNQKRVTALFSSIVFALLHLSEYILPLIGTGLIFCWLYHKTGKIINNIILHSSYNLTLLVMYQIFVSYL</sequence>
<gene>
    <name evidence="3" type="ORF">B5P37_07230</name>
</gene>
<feature type="transmembrane region" description="Helical" evidence="1">
    <location>
        <begin position="70"/>
        <end position="91"/>
    </location>
</feature>
<keyword evidence="1" id="KW-0472">Membrane</keyword>
<evidence type="ECO:0000259" key="2">
    <source>
        <dbReference type="Pfam" id="PF02517"/>
    </source>
</evidence>
<protein>
    <recommendedName>
        <fullName evidence="2">CAAX prenyl protease 2/Lysostaphin resistance protein A-like domain-containing protein</fullName>
    </recommendedName>
</protein>
<dbReference type="InterPro" id="IPR003675">
    <property type="entry name" value="Rce1/LyrA-like_dom"/>
</dbReference>
<evidence type="ECO:0000313" key="3">
    <source>
        <dbReference type="EMBL" id="ARJ51110.1"/>
    </source>
</evidence>
<dbReference type="Proteomes" id="UP000242864">
    <property type="component" value="Chromosome"/>
</dbReference>
<evidence type="ECO:0000313" key="4">
    <source>
        <dbReference type="Proteomes" id="UP000242864"/>
    </source>
</evidence>
<dbReference type="GO" id="GO:0080120">
    <property type="term" value="P:CAAX-box protein maturation"/>
    <property type="evidence" value="ECO:0007669"/>
    <property type="project" value="UniProtKB-ARBA"/>
</dbReference>
<accession>A0AAC9RUD1</accession>
<name>A0AAC9RUD1_9STAP</name>
<proteinExistence type="predicted"/>
<keyword evidence="1" id="KW-1133">Transmembrane helix</keyword>
<dbReference type="GO" id="GO:0004175">
    <property type="term" value="F:endopeptidase activity"/>
    <property type="evidence" value="ECO:0007669"/>
    <property type="project" value="UniProtKB-ARBA"/>
</dbReference>
<dbReference type="EMBL" id="CP020773">
    <property type="protein sequence ID" value="ARJ51110.1"/>
    <property type="molecule type" value="Genomic_DNA"/>
</dbReference>
<dbReference type="AlphaFoldDB" id="A0AAC9RUD1"/>
<dbReference type="KEGG" id="slz:B5P37_07230"/>
<keyword evidence="4" id="KW-1185">Reference proteome</keyword>
<dbReference type="Pfam" id="PF02517">
    <property type="entry name" value="Rce1-like"/>
    <property type="match status" value="1"/>
</dbReference>
<feature type="transmembrane region" description="Helical" evidence="1">
    <location>
        <begin position="39"/>
        <end position="63"/>
    </location>
</feature>
<dbReference type="PANTHER" id="PTHR36435">
    <property type="entry name" value="SLR1288 PROTEIN"/>
    <property type="match status" value="1"/>
</dbReference>
<organism evidence="3 4">
    <name type="scientific">Staphylococcus lutrae</name>
    <dbReference type="NCBI Taxonomy" id="155085"/>
    <lineage>
        <taxon>Bacteria</taxon>
        <taxon>Bacillati</taxon>
        <taxon>Bacillota</taxon>
        <taxon>Bacilli</taxon>
        <taxon>Bacillales</taxon>
        <taxon>Staphylococcaceae</taxon>
        <taxon>Staphylococcus</taxon>
    </lineage>
</organism>
<dbReference type="InterPro" id="IPR052710">
    <property type="entry name" value="CAAX_protease"/>
</dbReference>